<dbReference type="PRINTS" id="PR00080">
    <property type="entry name" value="SDRFAMILY"/>
</dbReference>
<accession>A0A402BZQ0</accession>
<gene>
    <name evidence="4" type="ORF">Rhow_005811</name>
</gene>
<evidence type="ECO:0000256" key="1">
    <source>
        <dbReference type="ARBA" id="ARBA00006484"/>
    </source>
</evidence>
<comment type="caution">
    <text evidence="4">The sequence shown here is derived from an EMBL/GenBank/DDBJ whole genome shotgun (WGS) entry which is preliminary data.</text>
</comment>
<dbReference type="InterPro" id="IPR020904">
    <property type="entry name" value="Sc_DH/Rdtase_CS"/>
</dbReference>
<evidence type="ECO:0000256" key="2">
    <source>
        <dbReference type="ARBA" id="ARBA00023002"/>
    </source>
</evidence>
<keyword evidence="3" id="KW-0520">NAD</keyword>
<dbReference type="NCBIfam" id="NF009467">
    <property type="entry name" value="PRK12826.1-3"/>
    <property type="match status" value="1"/>
</dbReference>
<evidence type="ECO:0000313" key="4">
    <source>
        <dbReference type="EMBL" id="GCE36811.1"/>
    </source>
</evidence>
<dbReference type="CDD" id="cd05233">
    <property type="entry name" value="SDR_c"/>
    <property type="match status" value="1"/>
</dbReference>
<dbReference type="Gene3D" id="3.40.50.720">
    <property type="entry name" value="NAD(P)-binding Rossmann-like Domain"/>
    <property type="match status" value="1"/>
</dbReference>
<keyword evidence="2" id="KW-0560">Oxidoreductase</keyword>
<dbReference type="PROSITE" id="PS00061">
    <property type="entry name" value="ADH_SHORT"/>
    <property type="match status" value="1"/>
</dbReference>
<dbReference type="InterPro" id="IPR002347">
    <property type="entry name" value="SDR_fam"/>
</dbReference>
<name>A0A402BZQ0_RHOWR</name>
<organism evidence="4 5">
    <name type="scientific">Rhodococcus wratislaviensis</name>
    <name type="common">Tsukamurella wratislaviensis</name>
    <dbReference type="NCBI Taxonomy" id="44752"/>
    <lineage>
        <taxon>Bacteria</taxon>
        <taxon>Bacillati</taxon>
        <taxon>Actinomycetota</taxon>
        <taxon>Actinomycetes</taxon>
        <taxon>Mycobacteriales</taxon>
        <taxon>Nocardiaceae</taxon>
        <taxon>Rhodococcus</taxon>
    </lineage>
</organism>
<dbReference type="NCBIfam" id="TIGR03971">
    <property type="entry name" value="SDR_subfam_1"/>
    <property type="match status" value="1"/>
</dbReference>
<sequence>MVRQFPPRHPLSKTGASMTSLDGKVAVITGGARGQGRAHALTLAAAGAKIVVCDVAAPIKEVQYALATREDLEETIQLVKEAGGEIAGLQADVRSSADMKAVADLAASQFGRIDILLANAGVHDHAESTIEIEDDAWQTMLDVNLSGAWKACKAIVPVMIHGGRGGSIVITSSVDGLGAAPSWGHYGAAKSGLQGLKDTLAFELGQHNIRVNTVNPTGVNSPMAAGLSQVLPHVVRKWKDNDRTNLLDVTMLEPQDISDAVLWLVSDAAKYVTGIDLPIDAGYLTKH</sequence>
<evidence type="ECO:0000313" key="5">
    <source>
        <dbReference type="Proteomes" id="UP000287519"/>
    </source>
</evidence>
<proteinExistence type="inferred from homology"/>
<dbReference type="AlphaFoldDB" id="A0A402BZQ0"/>
<dbReference type="GO" id="GO:0016491">
    <property type="term" value="F:oxidoreductase activity"/>
    <property type="evidence" value="ECO:0007669"/>
    <property type="project" value="UniProtKB-KW"/>
</dbReference>
<evidence type="ECO:0000256" key="3">
    <source>
        <dbReference type="ARBA" id="ARBA00023027"/>
    </source>
</evidence>
<dbReference type="EMBL" id="BHYM01000005">
    <property type="protein sequence ID" value="GCE36811.1"/>
    <property type="molecule type" value="Genomic_DNA"/>
</dbReference>
<dbReference type="PRINTS" id="PR00081">
    <property type="entry name" value="GDHRDH"/>
</dbReference>
<dbReference type="FunFam" id="3.40.50.720:FF:000084">
    <property type="entry name" value="Short-chain dehydrogenase reductase"/>
    <property type="match status" value="1"/>
</dbReference>
<dbReference type="InterPro" id="IPR036291">
    <property type="entry name" value="NAD(P)-bd_dom_sf"/>
</dbReference>
<reference evidence="4 5" key="1">
    <citation type="submission" date="2018-11" db="EMBL/GenBank/DDBJ databases">
        <title>Microbial catabolism of amino acid.</title>
        <authorList>
            <person name="Hibi M."/>
            <person name="Ogawa J."/>
        </authorList>
    </citation>
    <scope>NUCLEOTIDE SEQUENCE [LARGE SCALE GENOMIC DNA]</scope>
    <source>
        <strain evidence="4 5">C31-06</strain>
    </source>
</reference>
<dbReference type="Proteomes" id="UP000287519">
    <property type="component" value="Unassembled WGS sequence"/>
</dbReference>
<keyword evidence="5" id="KW-1185">Reference proteome</keyword>
<dbReference type="PANTHER" id="PTHR24321">
    <property type="entry name" value="DEHYDROGENASES, SHORT CHAIN"/>
    <property type="match status" value="1"/>
</dbReference>
<dbReference type="InterPro" id="IPR023985">
    <property type="entry name" value="SDR_subfam_1"/>
</dbReference>
<protein>
    <submittedName>
        <fullName evidence="4">3-oxoacyl-[acyl-carrier protein] reductase</fullName>
    </submittedName>
</protein>
<dbReference type="SUPFAM" id="SSF51735">
    <property type="entry name" value="NAD(P)-binding Rossmann-fold domains"/>
    <property type="match status" value="1"/>
</dbReference>
<dbReference type="PANTHER" id="PTHR24321:SF8">
    <property type="entry name" value="ESTRADIOL 17-BETA-DEHYDROGENASE 8-RELATED"/>
    <property type="match status" value="1"/>
</dbReference>
<dbReference type="Pfam" id="PF13561">
    <property type="entry name" value="adh_short_C2"/>
    <property type="match status" value="1"/>
</dbReference>
<comment type="similarity">
    <text evidence="1">Belongs to the short-chain dehydrogenases/reductases (SDR) family.</text>
</comment>